<dbReference type="AlphaFoldDB" id="A0A2T4I4Z0"/>
<feature type="transmembrane region" description="Helical" evidence="1">
    <location>
        <begin position="12"/>
        <end position="36"/>
    </location>
</feature>
<feature type="transmembrane region" description="Helical" evidence="1">
    <location>
        <begin position="56"/>
        <end position="75"/>
    </location>
</feature>
<evidence type="ECO:0000256" key="1">
    <source>
        <dbReference type="SAM" id="Phobius"/>
    </source>
</evidence>
<reference evidence="2 3" key="1">
    <citation type="submission" date="2017-11" db="EMBL/GenBank/DDBJ databases">
        <title>Sphingomonas oleivorans sp. nov., isolated from oil-contaminated soil.</title>
        <authorList>
            <person name="Wang L."/>
            <person name="Chen L."/>
        </authorList>
    </citation>
    <scope>NUCLEOTIDE SEQUENCE [LARGE SCALE GENOMIC DNA]</scope>
    <source>
        <strain evidence="2 3">K101</strain>
    </source>
</reference>
<dbReference type="EMBL" id="PHHF01000030">
    <property type="protein sequence ID" value="PTD24785.1"/>
    <property type="molecule type" value="Genomic_DNA"/>
</dbReference>
<keyword evidence="1" id="KW-1133">Transmembrane helix</keyword>
<accession>A0A2T4I4Z0</accession>
<keyword evidence="1" id="KW-0812">Transmembrane</keyword>
<protein>
    <submittedName>
        <fullName evidence="2">Uncharacterized protein</fullName>
    </submittedName>
</protein>
<evidence type="ECO:0000313" key="2">
    <source>
        <dbReference type="EMBL" id="PTD24785.1"/>
    </source>
</evidence>
<feature type="transmembrane region" description="Helical" evidence="1">
    <location>
        <begin position="87"/>
        <end position="105"/>
    </location>
</feature>
<name>A0A2T4I4Z0_9SPHN</name>
<comment type="caution">
    <text evidence="2">The sequence shown here is derived from an EMBL/GenBank/DDBJ whole genome shotgun (WGS) entry which is preliminary data.</text>
</comment>
<keyword evidence="1" id="KW-0472">Membrane</keyword>
<keyword evidence="3" id="KW-1185">Reference proteome</keyword>
<feature type="transmembrane region" description="Helical" evidence="1">
    <location>
        <begin position="125"/>
        <end position="145"/>
    </location>
</feature>
<evidence type="ECO:0000313" key="3">
    <source>
        <dbReference type="Proteomes" id="UP000241206"/>
    </source>
</evidence>
<proteinExistence type="predicted"/>
<sequence>MIPNAEKTLKSVIVIGAYLIGIFGLIVGPLSLLTAIAKHAGTTDGRIVHLTPLGDWLVAALMGATFLWSITVGGFAKACLTRQHLQLMWLFLFGLGLLAGLSMMFDQMRGAMAAFAADQHGDNPKFAGFIAFWILMVGYAGKAVWDEPRDRVGKWLEPICERMVSAFGSPHKETSADE</sequence>
<dbReference type="Proteomes" id="UP000241206">
    <property type="component" value="Unassembled WGS sequence"/>
</dbReference>
<gene>
    <name evidence="2" type="ORF">CV103_07160</name>
</gene>
<organism evidence="2 3">
    <name type="scientific">Edaphosphingomonas fennica</name>
    <dbReference type="NCBI Taxonomy" id="114404"/>
    <lineage>
        <taxon>Bacteria</taxon>
        <taxon>Pseudomonadati</taxon>
        <taxon>Pseudomonadota</taxon>
        <taxon>Alphaproteobacteria</taxon>
        <taxon>Sphingomonadales</taxon>
        <taxon>Rhizorhabdaceae</taxon>
        <taxon>Edaphosphingomonas</taxon>
    </lineage>
</organism>